<reference evidence="2" key="1">
    <citation type="submission" date="2015-12" db="EMBL/GenBank/DDBJ databases">
        <title>Gene expression during late stages of embryo sac development: a critical building block for successful pollen-pistil interactions.</title>
        <authorList>
            <person name="Liu Y."/>
            <person name="Joly V."/>
            <person name="Sabar M."/>
            <person name="Matton D.P."/>
        </authorList>
    </citation>
    <scope>NUCLEOTIDE SEQUENCE</scope>
</reference>
<evidence type="ECO:0000313" key="2">
    <source>
        <dbReference type="EMBL" id="JAP27362.1"/>
    </source>
</evidence>
<feature type="compositionally biased region" description="Basic and acidic residues" evidence="1">
    <location>
        <begin position="123"/>
        <end position="134"/>
    </location>
</feature>
<sequence>MTPKVGATLPTTNASHPSTEGSSCSEIGQGGGQQPIVNGQQSYLPRIMEVKPSPIMPPAETQPSVQPSVQISVEHPYLETSIQYGISSLPVSNNPAPVRRRSSLIIRHSSLSHHRLPPQEYKPTSDKPKILFHG</sequence>
<evidence type="ECO:0000256" key="1">
    <source>
        <dbReference type="SAM" id="MobiDB-lite"/>
    </source>
</evidence>
<protein>
    <submittedName>
        <fullName evidence="2">Putative ovule protein</fullName>
    </submittedName>
</protein>
<dbReference type="EMBL" id="GEDG01011250">
    <property type="protein sequence ID" value="JAP27362.1"/>
    <property type="molecule type" value="Transcribed_RNA"/>
</dbReference>
<name>A0A0V0I415_SOLCH</name>
<feature type="region of interest" description="Disordered" evidence="1">
    <location>
        <begin position="109"/>
        <end position="134"/>
    </location>
</feature>
<proteinExistence type="predicted"/>
<accession>A0A0V0I415</accession>
<organism evidence="2">
    <name type="scientific">Solanum chacoense</name>
    <name type="common">Chaco potato</name>
    <dbReference type="NCBI Taxonomy" id="4108"/>
    <lineage>
        <taxon>Eukaryota</taxon>
        <taxon>Viridiplantae</taxon>
        <taxon>Streptophyta</taxon>
        <taxon>Embryophyta</taxon>
        <taxon>Tracheophyta</taxon>
        <taxon>Spermatophyta</taxon>
        <taxon>Magnoliopsida</taxon>
        <taxon>eudicotyledons</taxon>
        <taxon>Gunneridae</taxon>
        <taxon>Pentapetalae</taxon>
        <taxon>asterids</taxon>
        <taxon>lamiids</taxon>
        <taxon>Solanales</taxon>
        <taxon>Solanaceae</taxon>
        <taxon>Solanoideae</taxon>
        <taxon>Solaneae</taxon>
        <taxon>Solanum</taxon>
    </lineage>
</organism>
<feature type="region of interest" description="Disordered" evidence="1">
    <location>
        <begin position="1"/>
        <end position="38"/>
    </location>
</feature>
<dbReference type="AlphaFoldDB" id="A0A0V0I415"/>
<feature type="compositionally biased region" description="Polar residues" evidence="1">
    <location>
        <begin position="9"/>
        <end position="26"/>
    </location>
</feature>